<dbReference type="Proteomes" id="UP000442707">
    <property type="component" value="Unassembled WGS sequence"/>
</dbReference>
<protein>
    <recommendedName>
        <fullName evidence="1">Large ribosomal subunit protein bL12 C-terminal domain-containing protein</fullName>
    </recommendedName>
</protein>
<gene>
    <name evidence="2" type="ORF">F7R91_06730</name>
</gene>
<evidence type="ECO:0000313" key="2">
    <source>
        <dbReference type="EMBL" id="KAB1149435.1"/>
    </source>
</evidence>
<proteinExistence type="predicted"/>
<dbReference type="Pfam" id="PF00542">
    <property type="entry name" value="Ribosomal_L12"/>
    <property type="match status" value="1"/>
</dbReference>
<dbReference type="RefSeq" id="WP_150945474.1">
    <property type="nucleotide sequence ID" value="NZ_VZRB01000003.1"/>
</dbReference>
<dbReference type="InterPro" id="IPR013823">
    <property type="entry name" value="Ribosomal_bL12_C"/>
</dbReference>
<comment type="caution">
    <text evidence="2">The sequence shown here is derived from an EMBL/GenBank/DDBJ whole genome shotgun (WGS) entry which is preliminary data.</text>
</comment>
<reference evidence="2 3" key="1">
    <citation type="submission" date="2019-09" db="EMBL/GenBank/DDBJ databases">
        <title>Screening of Novel Bioactive Compounds from Soil-Associated.</title>
        <authorList>
            <person name="Zhao S."/>
        </authorList>
    </citation>
    <scope>NUCLEOTIDE SEQUENCE [LARGE SCALE GENOMIC DNA]</scope>
    <source>
        <strain evidence="2 3">HIT-DPA4</strain>
    </source>
</reference>
<evidence type="ECO:0000313" key="3">
    <source>
        <dbReference type="Proteomes" id="UP000442707"/>
    </source>
</evidence>
<organism evidence="2 3">
    <name type="scientific">Streptomyces luteolifulvus</name>
    <dbReference type="NCBI Taxonomy" id="2615112"/>
    <lineage>
        <taxon>Bacteria</taxon>
        <taxon>Bacillati</taxon>
        <taxon>Actinomycetota</taxon>
        <taxon>Actinomycetes</taxon>
        <taxon>Kitasatosporales</taxon>
        <taxon>Streptomycetaceae</taxon>
        <taxon>Streptomyces</taxon>
    </lineage>
</organism>
<evidence type="ECO:0000259" key="1">
    <source>
        <dbReference type="Pfam" id="PF00542"/>
    </source>
</evidence>
<feature type="domain" description="Large ribosomal subunit protein bL12 C-terminal" evidence="1">
    <location>
        <begin position="65"/>
        <end position="90"/>
    </location>
</feature>
<dbReference type="EMBL" id="VZRB01000003">
    <property type="protein sequence ID" value="KAB1149435.1"/>
    <property type="molecule type" value="Genomic_DNA"/>
</dbReference>
<keyword evidence="3" id="KW-1185">Reference proteome</keyword>
<dbReference type="Gene3D" id="3.30.1390.10">
    <property type="match status" value="1"/>
</dbReference>
<sequence>MDILAAFVGLAVLVGIVGLDSRISRVKRQADRVERKLDLVLDHLGLSLQYPRMDEVAALARDGRTIEAVKMYREVTGAGLKEAKEAVDKLG</sequence>
<dbReference type="AlphaFoldDB" id="A0A6H9V3Q8"/>
<dbReference type="InterPro" id="IPR014719">
    <property type="entry name" value="Ribosomal_bL12_C/ClpS-like"/>
</dbReference>
<name>A0A6H9V3Q8_9ACTN</name>
<accession>A0A6H9V3Q8</accession>